<dbReference type="AlphaFoldDB" id="B0DFP7"/>
<dbReference type="EMBL" id="DS547108">
    <property type="protein sequence ID" value="EDR06384.1"/>
    <property type="molecule type" value="Genomic_DNA"/>
</dbReference>
<dbReference type="KEGG" id="lbc:LACBIDRAFT_328693"/>
<evidence type="ECO:0000313" key="2">
    <source>
        <dbReference type="Proteomes" id="UP000001194"/>
    </source>
</evidence>
<organism evidence="2">
    <name type="scientific">Laccaria bicolor (strain S238N-H82 / ATCC MYA-4686)</name>
    <name type="common">Bicoloured deceiver</name>
    <name type="synonym">Laccaria laccata var. bicolor</name>
    <dbReference type="NCBI Taxonomy" id="486041"/>
    <lineage>
        <taxon>Eukaryota</taxon>
        <taxon>Fungi</taxon>
        <taxon>Dikarya</taxon>
        <taxon>Basidiomycota</taxon>
        <taxon>Agaricomycotina</taxon>
        <taxon>Agaricomycetes</taxon>
        <taxon>Agaricomycetidae</taxon>
        <taxon>Agaricales</taxon>
        <taxon>Agaricineae</taxon>
        <taxon>Hydnangiaceae</taxon>
        <taxon>Laccaria</taxon>
    </lineage>
</organism>
<protein>
    <submittedName>
        <fullName evidence="1">Predicted protein</fullName>
    </submittedName>
</protein>
<dbReference type="RefSeq" id="XP_001882756.1">
    <property type="nucleotide sequence ID" value="XM_001882721.1"/>
</dbReference>
<accession>B0DFP7</accession>
<evidence type="ECO:0000313" key="1">
    <source>
        <dbReference type="EMBL" id="EDR06384.1"/>
    </source>
</evidence>
<dbReference type="HOGENOM" id="CLU_1627359_0_0_1"/>
<gene>
    <name evidence="1" type="ORF">LACBIDRAFT_328693</name>
</gene>
<reference evidence="1 2" key="1">
    <citation type="journal article" date="2008" name="Nature">
        <title>The genome of Laccaria bicolor provides insights into mycorrhizal symbiosis.</title>
        <authorList>
            <person name="Martin F."/>
            <person name="Aerts A."/>
            <person name="Ahren D."/>
            <person name="Brun A."/>
            <person name="Danchin E.G.J."/>
            <person name="Duchaussoy F."/>
            <person name="Gibon J."/>
            <person name="Kohler A."/>
            <person name="Lindquist E."/>
            <person name="Pereda V."/>
            <person name="Salamov A."/>
            <person name="Shapiro H.J."/>
            <person name="Wuyts J."/>
            <person name="Blaudez D."/>
            <person name="Buee M."/>
            <person name="Brokstein P."/>
            <person name="Canbaeck B."/>
            <person name="Cohen D."/>
            <person name="Courty P.E."/>
            <person name="Coutinho P.M."/>
            <person name="Delaruelle C."/>
            <person name="Detter J.C."/>
            <person name="Deveau A."/>
            <person name="DiFazio S."/>
            <person name="Duplessis S."/>
            <person name="Fraissinet-Tachet L."/>
            <person name="Lucic E."/>
            <person name="Frey-Klett P."/>
            <person name="Fourrey C."/>
            <person name="Feussner I."/>
            <person name="Gay G."/>
            <person name="Grimwood J."/>
            <person name="Hoegger P.J."/>
            <person name="Jain P."/>
            <person name="Kilaru S."/>
            <person name="Labbe J."/>
            <person name="Lin Y.C."/>
            <person name="Legue V."/>
            <person name="Le Tacon F."/>
            <person name="Marmeisse R."/>
            <person name="Melayah D."/>
            <person name="Montanini B."/>
            <person name="Muratet M."/>
            <person name="Nehls U."/>
            <person name="Niculita-Hirzel H."/>
            <person name="Oudot-Le Secq M.P."/>
            <person name="Peter M."/>
            <person name="Quesneville H."/>
            <person name="Rajashekar B."/>
            <person name="Reich M."/>
            <person name="Rouhier N."/>
            <person name="Schmutz J."/>
            <person name="Yin T."/>
            <person name="Chalot M."/>
            <person name="Henrissat B."/>
            <person name="Kuees U."/>
            <person name="Lucas S."/>
            <person name="Van de Peer Y."/>
            <person name="Podila G.K."/>
            <person name="Polle A."/>
            <person name="Pukkila P.J."/>
            <person name="Richardson P.M."/>
            <person name="Rouze P."/>
            <person name="Sanders I.R."/>
            <person name="Stajich J.E."/>
            <person name="Tunlid A."/>
            <person name="Tuskan G."/>
            <person name="Grigoriev I.V."/>
        </authorList>
    </citation>
    <scope>NUCLEOTIDE SEQUENCE [LARGE SCALE GENOMIC DNA]</scope>
    <source>
        <strain evidence="2">S238N-H82 / ATCC MYA-4686</strain>
    </source>
</reference>
<dbReference type="GeneID" id="6078517"/>
<proteinExistence type="predicted"/>
<keyword evidence="2" id="KW-1185">Reference proteome</keyword>
<dbReference type="InParanoid" id="B0DFP7"/>
<name>B0DFP7_LACBS</name>
<dbReference type="Proteomes" id="UP000001194">
    <property type="component" value="Unassembled WGS sequence"/>
</dbReference>
<sequence length="163" mass="17676">MTTTSHIQREAGRAMSSSPCAVDTHLADMALNVVALAMQGSGRKEWTWPPNLKINGLYQDCEHHGNGISINVPIVSQWGGLQRRHTLLLHEGALPTVDMLPHDVHLGCCRFHGPSATGLTAIDPHTAPMMQPLTTLTPSFTVVNGAWGPIVYSTVDMSQLHCH</sequence>